<name>A0A0J6YMV1_COCIT</name>
<reference evidence="3" key="1">
    <citation type="journal article" date="2010" name="Genome Res.">
        <title>Population genomic sequencing of Coccidioides fungi reveals recent hybridization and transposon control.</title>
        <authorList>
            <person name="Neafsey D.E."/>
            <person name="Barker B.M."/>
            <person name="Sharpton T.J."/>
            <person name="Stajich J.E."/>
            <person name="Park D.J."/>
            <person name="Whiston E."/>
            <person name="Hung C.-Y."/>
            <person name="McMahan C."/>
            <person name="White J."/>
            <person name="Sykes S."/>
            <person name="Heiman D."/>
            <person name="Young S."/>
            <person name="Zeng Q."/>
            <person name="Abouelleil A."/>
            <person name="Aftuck L."/>
            <person name="Bessette D."/>
            <person name="Brown A."/>
            <person name="FitzGerald M."/>
            <person name="Lui A."/>
            <person name="Macdonald J.P."/>
            <person name="Priest M."/>
            <person name="Orbach M.J."/>
            <person name="Galgiani J.N."/>
            <person name="Kirkland T.N."/>
            <person name="Cole G.T."/>
            <person name="Birren B.W."/>
            <person name="Henn M.R."/>
            <person name="Taylor J.W."/>
            <person name="Rounsley S.D."/>
        </authorList>
    </citation>
    <scope>NUCLEOTIDE SEQUENCE [LARGE SCALE GENOMIC DNA]</scope>
    <source>
        <strain evidence="3">RMSCC 2394</strain>
    </source>
</reference>
<proteinExistence type="predicted"/>
<evidence type="ECO:0000313" key="3">
    <source>
        <dbReference type="Proteomes" id="UP000054565"/>
    </source>
</evidence>
<feature type="compositionally biased region" description="Basic residues" evidence="1">
    <location>
        <begin position="39"/>
        <end position="48"/>
    </location>
</feature>
<dbReference type="EMBL" id="DS028098">
    <property type="protein sequence ID" value="KMP09000.1"/>
    <property type="molecule type" value="Genomic_DNA"/>
</dbReference>
<sequence length="109" mass="12730">MQAADFHRLLNGDDVTLRLQRLWIAIRRVSHREFKVSQRRARSHKKACMHTEERGVEKEERKDEGARPISEAKKTMSRFDILLAGSRRINEDDDDEEALAAQIDLQDNC</sequence>
<gene>
    <name evidence="2" type="ORF">CIRG_08680</name>
</gene>
<evidence type="ECO:0000313" key="2">
    <source>
        <dbReference type="EMBL" id="KMP09000.1"/>
    </source>
</evidence>
<dbReference type="AlphaFoldDB" id="A0A0J6YMV1"/>
<feature type="region of interest" description="Disordered" evidence="1">
    <location>
        <begin position="39"/>
        <end position="72"/>
    </location>
</feature>
<accession>A0A0J6YMV1</accession>
<dbReference type="Proteomes" id="UP000054565">
    <property type="component" value="Unassembled WGS sequence"/>
</dbReference>
<protein>
    <submittedName>
        <fullName evidence="2">Uncharacterized protein</fullName>
    </submittedName>
</protein>
<organism evidence="2 3">
    <name type="scientific">Coccidioides immitis RMSCC 2394</name>
    <dbReference type="NCBI Taxonomy" id="404692"/>
    <lineage>
        <taxon>Eukaryota</taxon>
        <taxon>Fungi</taxon>
        <taxon>Dikarya</taxon>
        <taxon>Ascomycota</taxon>
        <taxon>Pezizomycotina</taxon>
        <taxon>Eurotiomycetes</taxon>
        <taxon>Eurotiomycetidae</taxon>
        <taxon>Onygenales</taxon>
        <taxon>Onygenaceae</taxon>
        <taxon>Coccidioides</taxon>
    </lineage>
</organism>
<feature type="compositionally biased region" description="Basic and acidic residues" evidence="1">
    <location>
        <begin position="49"/>
        <end position="72"/>
    </location>
</feature>
<evidence type="ECO:0000256" key="1">
    <source>
        <dbReference type="SAM" id="MobiDB-lite"/>
    </source>
</evidence>